<dbReference type="Proteomes" id="UP001595645">
    <property type="component" value="Unassembled WGS sequence"/>
</dbReference>
<protein>
    <submittedName>
        <fullName evidence="1">Uncharacterized protein</fullName>
    </submittedName>
</protein>
<gene>
    <name evidence="1" type="ORF">ACFOSH_26820</name>
</gene>
<evidence type="ECO:0000313" key="2">
    <source>
        <dbReference type="Proteomes" id="UP001595645"/>
    </source>
</evidence>
<keyword evidence="2" id="KW-1185">Reference proteome</keyword>
<evidence type="ECO:0000313" key="1">
    <source>
        <dbReference type="EMBL" id="MFC3453065.1"/>
    </source>
</evidence>
<dbReference type="EMBL" id="JBHRWK010000044">
    <property type="protein sequence ID" value="MFC3453065.1"/>
    <property type="molecule type" value="Genomic_DNA"/>
</dbReference>
<proteinExistence type="predicted"/>
<comment type="caution">
    <text evidence="1">The sequence shown here is derived from an EMBL/GenBank/DDBJ whole genome shotgun (WGS) entry which is preliminary data.</text>
</comment>
<name>A0ABV7P1V5_9PSEU</name>
<reference evidence="2" key="1">
    <citation type="journal article" date="2019" name="Int. J. Syst. Evol. Microbiol.">
        <title>The Global Catalogue of Microorganisms (GCM) 10K type strain sequencing project: providing services to taxonomists for standard genome sequencing and annotation.</title>
        <authorList>
            <consortium name="The Broad Institute Genomics Platform"/>
            <consortium name="The Broad Institute Genome Sequencing Center for Infectious Disease"/>
            <person name="Wu L."/>
            <person name="Ma J."/>
        </authorList>
    </citation>
    <scope>NUCLEOTIDE SEQUENCE [LARGE SCALE GENOMIC DNA]</scope>
    <source>
        <strain evidence="2">CGMCC 4.7676</strain>
    </source>
</reference>
<accession>A0ABV7P1V5</accession>
<organism evidence="1 2">
    <name type="scientific">Amycolatopsis speibonae</name>
    <dbReference type="NCBI Taxonomy" id="1450224"/>
    <lineage>
        <taxon>Bacteria</taxon>
        <taxon>Bacillati</taxon>
        <taxon>Actinomycetota</taxon>
        <taxon>Actinomycetes</taxon>
        <taxon>Pseudonocardiales</taxon>
        <taxon>Pseudonocardiaceae</taxon>
        <taxon>Amycolatopsis</taxon>
    </lineage>
</organism>
<sequence length="302" mass="34823">MARSKPNAETAGRVLRYLLISNDRYRTRWQHEVKRERGELNQAAIAKVVTDFAWENHDRREISDARALKDLVRRAFTGEHLTPPTLALFIAAFDMDVADSDRLWRALASPDTAAPSTTARIPARGRAMIFPQRHRTVNLVERYVVEEGRYLRGRHTTQTLRAVDDNVWFYLFNHEPEARGVDVLHGGRPGRSHEYGRGLRGIEIELERPLRRGETAALDYRTHFGGPRTQRTEVRRPVHARVENVDLAVAFKGRPPRRVWWCVWTDHLADEPAEQRPVRIDGGRARCFVSSLDAEAGFRWIP</sequence>